<evidence type="ECO:0000259" key="1">
    <source>
        <dbReference type="Pfam" id="PF07790"/>
    </source>
</evidence>
<protein>
    <recommendedName>
        <fullName evidence="1">Archaeal Type IV pilin N-terminal domain-containing protein</fullName>
    </recommendedName>
</protein>
<dbReference type="InterPro" id="IPR012859">
    <property type="entry name" value="Pilin_N_archaeal"/>
</dbReference>
<proteinExistence type="predicted"/>
<accession>A0A1M4MH68</accession>
<name>A0A1M4MH68_9EURY</name>
<reference evidence="2 3" key="1">
    <citation type="submission" date="2016-08" db="EMBL/GenBank/DDBJ databases">
        <authorList>
            <person name="Seilhamer J.J."/>
        </authorList>
    </citation>
    <scope>NUCLEOTIDE SEQUENCE [LARGE SCALE GENOMIC DNA]</scope>
    <source>
        <strain evidence="2">L21-II-0</strain>
    </source>
</reference>
<sequence length="214" mass="22624">MLMLVVTIIIAAVVSAFAGGLTETQKAAPQLTMDVAIVNTGHSGSSYILFDVKGTSEPIPTKDLKIATSWTKASGEMGGGVCTVGEWNTNVAIPGHEEHGFKYNSPIGFGKGVQGKQGINTTTYGTGQYFANYTLVAGTTMKSSPAAYEMSGYGATDSYKYAVGEYWKETNIDGMMAILGKEWSKLRAGDTVDVRVTHIPSGKVIFTKTVGVQG</sequence>
<dbReference type="AlphaFoldDB" id="A0A1M4MH68"/>
<dbReference type="EMBL" id="FMID01000004">
    <property type="protein sequence ID" value="SCL74259.1"/>
    <property type="molecule type" value="Genomic_DNA"/>
</dbReference>
<evidence type="ECO:0000313" key="2">
    <source>
        <dbReference type="EMBL" id="SCL74259.1"/>
    </source>
</evidence>
<evidence type="ECO:0000313" key="3">
    <source>
        <dbReference type="Proteomes" id="UP000184671"/>
    </source>
</evidence>
<feature type="domain" description="Archaeal Type IV pilin N-terminal" evidence="1">
    <location>
        <begin position="1"/>
        <end position="70"/>
    </location>
</feature>
<organism evidence="2 3">
    <name type="scientific">Methanoculleus chikugoensis</name>
    <dbReference type="NCBI Taxonomy" id="118126"/>
    <lineage>
        <taxon>Archaea</taxon>
        <taxon>Methanobacteriati</taxon>
        <taxon>Methanobacteriota</taxon>
        <taxon>Stenosarchaea group</taxon>
        <taxon>Methanomicrobia</taxon>
        <taxon>Methanomicrobiales</taxon>
        <taxon>Methanomicrobiaceae</taxon>
        <taxon>Methanoculleus</taxon>
    </lineage>
</organism>
<dbReference type="Pfam" id="PF07790">
    <property type="entry name" value="Pilin_N"/>
    <property type="match status" value="1"/>
</dbReference>
<dbReference type="STRING" id="118126.L21_0127"/>
<gene>
    <name evidence="2" type="ORF">L21_0127</name>
</gene>
<dbReference type="Proteomes" id="UP000184671">
    <property type="component" value="Unassembled WGS sequence"/>
</dbReference>